<feature type="domain" description="C2" evidence="17">
    <location>
        <begin position="705"/>
        <end position="826"/>
    </location>
</feature>
<name>A0AAD9RXL0_9HYME</name>
<evidence type="ECO:0000256" key="8">
    <source>
        <dbReference type="ARBA" id="ARBA00022737"/>
    </source>
</evidence>
<dbReference type="GO" id="GO:0006355">
    <property type="term" value="P:regulation of DNA-templated transcription"/>
    <property type="evidence" value="ECO:0007669"/>
    <property type="project" value="TreeGrafter"/>
</dbReference>
<evidence type="ECO:0000256" key="1">
    <source>
        <dbReference type="ARBA" id="ARBA00004221"/>
    </source>
</evidence>
<accession>A0AAD9RXL0</accession>
<evidence type="ECO:0000256" key="13">
    <source>
        <dbReference type="ARBA" id="ARBA00024960"/>
    </source>
</evidence>
<dbReference type="CDD" id="cd00201">
    <property type="entry name" value="WW"/>
    <property type="match status" value="2"/>
</dbReference>
<evidence type="ECO:0000256" key="5">
    <source>
        <dbReference type="ARBA" id="ARBA00022475"/>
    </source>
</evidence>
<dbReference type="Proteomes" id="UP001258017">
    <property type="component" value="Unassembled WGS sequence"/>
</dbReference>
<keyword evidence="12" id="KW-0804">Transcription</keyword>
<dbReference type="Gene3D" id="2.20.70.10">
    <property type="match status" value="2"/>
</dbReference>
<evidence type="ECO:0000256" key="10">
    <source>
        <dbReference type="ARBA" id="ARBA00023054"/>
    </source>
</evidence>
<dbReference type="SUPFAM" id="SSF49562">
    <property type="entry name" value="C2 domain (Calcium/lipid-binding domain, CaLB)"/>
    <property type="match status" value="1"/>
</dbReference>
<dbReference type="InterPro" id="IPR051105">
    <property type="entry name" value="WWC/KIBRA_Hippo_Reg"/>
</dbReference>
<evidence type="ECO:0000256" key="16">
    <source>
        <dbReference type="SAM" id="MobiDB-lite"/>
    </source>
</evidence>
<dbReference type="GO" id="GO:0016477">
    <property type="term" value="P:cell migration"/>
    <property type="evidence" value="ECO:0007669"/>
    <property type="project" value="TreeGrafter"/>
</dbReference>
<evidence type="ECO:0000256" key="2">
    <source>
        <dbReference type="ARBA" id="ARBA00004496"/>
    </source>
</evidence>
<feature type="region of interest" description="Disordered" evidence="16">
    <location>
        <begin position="1075"/>
        <end position="1101"/>
    </location>
</feature>
<dbReference type="SUPFAM" id="SSF51045">
    <property type="entry name" value="WW domain"/>
    <property type="match status" value="2"/>
</dbReference>
<evidence type="ECO:0000256" key="14">
    <source>
        <dbReference type="ARBA" id="ARBA00025969"/>
    </source>
</evidence>
<comment type="subcellular location">
    <subcellularLocation>
        <location evidence="1">Apical cell membrane</location>
    </subcellularLocation>
    <subcellularLocation>
        <location evidence="2">Cytoplasm</location>
    </subcellularLocation>
</comment>
<feature type="domain" description="WW" evidence="18">
    <location>
        <begin position="9"/>
        <end position="42"/>
    </location>
</feature>
<feature type="coiled-coil region" evidence="15">
    <location>
        <begin position="1104"/>
        <end position="1145"/>
    </location>
</feature>
<feature type="compositionally biased region" description="Polar residues" evidence="16">
    <location>
        <begin position="652"/>
        <end position="661"/>
    </location>
</feature>
<evidence type="ECO:0000256" key="4">
    <source>
        <dbReference type="ARBA" id="ARBA00013712"/>
    </source>
</evidence>
<keyword evidence="20" id="KW-1185">Reference proteome</keyword>
<evidence type="ECO:0000313" key="19">
    <source>
        <dbReference type="EMBL" id="KAK2587458.1"/>
    </source>
</evidence>
<feature type="coiled-coil region" evidence="15">
    <location>
        <begin position="357"/>
        <end position="384"/>
    </location>
</feature>
<keyword evidence="11" id="KW-0472">Membrane</keyword>
<evidence type="ECO:0000256" key="9">
    <source>
        <dbReference type="ARBA" id="ARBA00023015"/>
    </source>
</evidence>
<dbReference type="Pfam" id="PF00397">
    <property type="entry name" value="WW"/>
    <property type="match status" value="2"/>
</dbReference>
<feature type="region of interest" description="Disordered" evidence="16">
    <location>
        <begin position="972"/>
        <end position="991"/>
    </location>
</feature>
<dbReference type="SMART" id="SM00456">
    <property type="entry name" value="WW"/>
    <property type="match status" value="2"/>
</dbReference>
<dbReference type="Gene3D" id="2.60.40.150">
    <property type="entry name" value="C2 domain"/>
    <property type="match status" value="1"/>
</dbReference>
<feature type="compositionally biased region" description="Pro residues" evidence="16">
    <location>
        <begin position="633"/>
        <end position="647"/>
    </location>
</feature>
<feature type="compositionally biased region" description="Low complexity" evidence="16">
    <location>
        <begin position="1272"/>
        <end position="1284"/>
    </location>
</feature>
<feature type="region of interest" description="Disordered" evidence="16">
    <location>
        <begin position="431"/>
        <end position="450"/>
    </location>
</feature>
<dbReference type="InterPro" id="IPR001202">
    <property type="entry name" value="WW_dom"/>
</dbReference>
<dbReference type="PROSITE" id="PS50020">
    <property type="entry name" value="WW_DOMAIN_2"/>
    <property type="match status" value="2"/>
</dbReference>
<feature type="compositionally biased region" description="Basic and acidic residues" evidence="16">
    <location>
        <begin position="982"/>
        <end position="991"/>
    </location>
</feature>
<feature type="compositionally biased region" description="Acidic residues" evidence="16">
    <location>
        <begin position="935"/>
        <end position="952"/>
    </location>
</feature>
<keyword evidence="9" id="KW-0805">Transcription regulation</keyword>
<dbReference type="GO" id="GO:0016324">
    <property type="term" value="C:apical plasma membrane"/>
    <property type="evidence" value="ECO:0007669"/>
    <property type="project" value="UniProtKB-SubCell"/>
</dbReference>
<feature type="compositionally biased region" description="Polar residues" evidence="16">
    <location>
        <begin position="1307"/>
        <end position="1331"/>
    </location>
</feature>
<feature type="region of interest" description="Disordered" evidence="16">
    <location>
        <begin position="609"/>
        <end position="669"/>
    </location>
</feature>
<feature type="region of interest" description="Disordered" evidence="16">
    <location>
        <begin position="1251"/>
        <end position="1364"/>
    </location>
</feature>
<feature type="coiled-coil region" evidence="15">
    <location>
        <begin position="168"/>
        <end position="195"/>
    </location>
</feature>
<feature type="region of interest" description="Disordered" evidence="16">
    <location>
        <begin position="868"/>
        <end position="899"/>
    </location>
</feature>
<comment type="caution">
    <text evidence="19">The sequence shown here is derived from an EMBL/GenBank/DDBJ whole genome shotgun (WGS) entry which is preliminary data.</text>
</comment>
<dbReference type="InterPro" id="IPR000008">
    <property type="entry name" value="C2_dom"/>
</dbReference>
<dbReference type="GO" id="GO:0060090">
    <property type="term" value="F:molecular adaptor activity"/>
    <property type="evidence" value="ECO:0007669"/>
    <property type="project" value="TreeGrafter"/>
</dbReference>
<dbReference type="Pfam" id="PF00168">
    <property type="entry name" value="C2"/>
    <property type="match status" value="1"/>
</dbReference>
<evidence type="ECO:0000256" key="15">
    <source>
        <dbReference type="SAM" id="Coils"/>
    </source>
</evidence>
<keyword evidence="7" id="KW-0597">Phosphoprotein</keyword>
<dbReference type="GO" id="GO:0005737">
    <property type="term" value="C:cytoplasm"/>
    <property type="evidence" value="ECO:0007669"/>
    <property type="project" value="UniProtKB-SubCell"/>
</dbReference>
<reference evidence="19" key="1">
    <citation type="submission" date="2021-08" db="EMBL/GenBank/DDBJ databases">
        <authorList>
            <person name="Misof B."/>
            <person name="Oliver O."/>
            <person name="Podsiadlowski L."/>
            <person name="Donath A."/>
            <person name="Peters R."/>
            <person name="Mayer C."/>
            <person name="Rust J."/>
            <person name="Gunkel S."/>
            <person name="Lesny P."/>
            <person name="Martin S."/>
            <person name="Oeyen J.P."/>
            <person name="Petersen M."/>
            <person name="Panagiotis P."/>
            <person name="Wilbrandt J."/>
            <person name="Tanja T."/>
        </authorList>
    </citation>
    <scope>NUCLEOTIDE SEQUENCE</scope>
    <source>
        <strain evidence="19">GBR_01_08_01A</strain>
        <tissue evidence="19">Thorax + abdomen</tissue>
    </source>
</reference>
<dbReference type="CDD" id="cd08680">
    <property type="entry name" value="C2_Kibra"/>
    <property type="match status" value="1"/>
</dbReference>
<feature type="coiled-coil region" evidence="15">
    <location>
        <begin position="298"/>
        <end position="325"/>
    </location>
</feature>
<organism evidence="19 20">
    <name type="scientific">Odynerus spinipes</name>
    <dbReference type="NCBI Taxonomy" id="1348599"/>
    <lineage>
        <taxon>Eukaryota</taxon>
        <taxon>Metazoa</taxon>
        <taxon>Ecdysozoa</taxon>
        <taxon>Arthropoda</taxon>
        <taxon>Hexapoda</taxon>
        <taxon>Insecta</taxon>
        <taxon>Pterygota</taxon>
        <taxon>Neoptera</taxon>
        <taxon>Endopterygota</taxon>
        <taxon>Hymenoptera</taxon>
        <taxon>Apocrita</taxon>
        <taxon>Aculeata</taxon>
        <taxon>Vespoidea</taxon>
        <taxon>Vespidae</taxon>
        <taxon>Eumeninae</taxon>
        <taxon>Odynerus</taxon>
    </lineage>
</organism>
<sequence length="1364" mass="150522">MPRRRNGEIPLPEGWDVAQDFDGKVYFIDHNTRKTTWIDPRDRFTKPQTFADCIGNELPLGWEEAYDKHVGAYYINHVNQTTQLEDPRQEWRAIQEAMLREYLQTAQDVLEAKKEIYDVKQQRLCLAQDEYNHLNNALTTLGASRTSLCSSSSSLSTKYDPDLLKSDVALARSRVSRLKRELEQIRAEMNCTQRGVDTLASVEQKLSGHHGGCYNITEAQAIMTELRNIQKSLSSGEKEKAELMQSLAQLKDELTRLQLCEGSPDASTLSLPQEKLSTASQTDLSGELVPIGTRLAEMARMRLQYDEARKRIQHIQQQLADLEEKVTPGQTESDKDKLLLFQEKEQLLRELRSITPRTRTHQDMKKIQCEIRRLEQDLNNALELSNKTITDRVRLHEEKQMLLQQLRDALRSMAMLEGQLKSLSASTLSVSSSSSLGSLSTTSSKGSLSSGLSFTDIYGGPQCLGSVSSQQERPVDMVDLHKRVERLLRGSEQNNHVSTPSPGRSQPSLSPRSSLSSVSPPVSPLYENAPMGPPPAYEQVELQRRQQRSALPSSALSCAHLDGSQLEDRLAELRLSQQQTTSQEHVALPPHERLRLVVGPHPPVELQSGNMSQGSGLGRPASGLTGCTMQLQEPPPLSPISETPPPTGIRSRASSSGTNTRSVSAAVSDESVAGDSGVFEASNRRRLSGLIGDVDPLVPGEMSLETAQVQIKLRYSVSDGLLHIGIERARNLAALFIPNNAQVYIKAALLPMQPPVNQMCCTKAVTDLRKPTFGETFPIAVPLNKLYTKTLQVNVWCTGNESEECLGSAQVSLADFSPESPSVKWYNILSFRFMQPSDSPGTSAAAAATAAAAAAAAAAVVNSASSSVAKQAKHDKQESDISVYRGTQNAKEESSDESTIISSQTSTLTRNQGCDELQTAVSLRLEELANCLGSPEEEDEDGGTDSGSEDSEEEGIIVEFMMEDNVLEDVLEHEEDEEELNEEARQTQDKETNTECIFIPEQGKQRKLSAAGVAPGAIHDDKNSIVIKRSQTFSPSAAVSKNHYICRLNRSDSDSSMPLYRRGGPFQRNSVERRSLRWRRPSSALSCKTTSKKSSHLPPTARTSLDLELDLQAQHARLNNLQDELSRLRELKQRLEQAREKGDTDLASWLLEDHKFQNLMAQAEVGRNGKSAEDKKVEKMLKKTSKEIYKLRKTKVGKGKPDIISFKEKMAFFTRVNVNVPVLPPDDLPQEGSVMTTDACSVLHRRYMSEPVSSESVLDASTRLNNVPSGNTSTTTTTTTTRSSVSAMMGDDASTGIVGPIEDRLTNGGTNNRSVNSKGRPNDQSSRATENGQEEDSKSSEENTTNGEPKRYEYVVDRVLGVEV</sequence>
<protein>
    <recommendedName>
        <fullName evidence="4">Protein kibra</fullName>
    </recommendedName>
</protein>
<keyword evidence="6" id="KW-0963">Cytoplasm</keyword>
<feature type="compositionally biased region" description="Acidic residues" evidence="16">
    <location>
        <begin position="972"/>
        <end position="981"/>
    </location>
</feature>
<comment type="subunit">
    <text evidence="14">Forms a complex with Mer and Ex. Interacts (via domain WW 1) with Ex (via RXPPXY motif). Interacts with Mer, Sav, Hpo and Wts.</text>
</comment>
<feature type="coiled-coil region" evidence="15">
    <location>
        <begin position="233"/>
        <end position="260"/>
    </location>
</feature>
<dbReference type="InterPro" id="IPR036020">
    <property type="entry name" value="WW_dom_sf"/>
</dbReference>
<evidence type="ECO:0000256" key="12">
    <source>
        <dbReference type="ARBA" id="ARBA00023163"/>
    </source>
</evidence>
<dbReference type="PANTHER" id="PTHR14791">
    <property type="entry name" value="BOMB/KIRA PROTEINS"/>
    <property type="match status" value="1"/>
</dbReference>
<dbReference type="PANTHER" id="PTHR14791:SF29">
    <property type="entry name" value="PROTEIN KIBRA"/>
    <property type="match status" value="1"/>
</dbReference>
<feature type="domain" description="WW" evidence="18">
    <location>
        <begin position="56"/>
        <end position="89"/>
    </location>
</feature>
<dbReference type="InterPro" id="IPR037771">
    <property type="entry name" value="C2_WWC"/>
</dbReference>
<gene>
    <name evidence="19" type="ORF">KPH14_003166</name>
</gene>
<dbReference type="PROSITE" id="PS50004">
    <property type="entry name" value="C2"/>
    <property type="match status" value="1"/>
</dbReference>
<evidence type="ECO:0000256" key="11">
    <source>
        <dbReference type="ARBA" id="ARBA00023136"/>
    </source>
</evidence>
<dbReference type="EMBL" id="JAIFRP010000007">
    <property type="protein sequence ID" value="KAK2587458.1"/>
    <property type="molecule type" value="Genomic_DNA"/>
</dbReference>
<keyword evidence="8" id="KW-0677">Repeat</keyword>
<feature type="compositionally biased region" description="Low complexity" evidence="16">
    <location>
        <begin position="500"/>
        <end position="520"/>
    </location>
</feature>
<dbReference type="GO" id="GO:0035330">
    <property type="term" value="P:regulation of hippo signaling"/>
    <property type="evidence" value="ECO:0007669"/>
    <property type="project" value="TreeGrafter"/>
</dbReference>
<keyword evidence="10 15" id="KW-0175">Coiled coil</keyword>
<dbReference type="PROSITE" id="PS01159">
    <property type="entry name" value="WW_DOMAIN_1"/>
    <property type="match status" value="1"/>
</dbReference>
<keyword evidence="5" id="KW-1003">Cell membrane</keyword>
<feature type="region of interest" description="Disordered" evidence="16">
    <location>
        <begin position="489"/>
        <end position="536"/>
    </location>
</feature>
<comment type="similarity">
    <text evidence="3">Belongs to the WWC family. KIBRA subfamily.</text>
</comment>
<evidence type="ECO:0000256" key="3">
    <source>
        <dbReference type="ARBA" id="ARBA00010585"/>
    </source>
</evidence>
<dbReference type="InterPro" id="IPR035892">
    <property type="entry name" value="C2_domain_sf"/>
</dbReference>
<dbReference type="GO" id="GO:0019900">
    <property type="term" value="F:kinase binding"/>
    <property type="evidence" value="ECO:0007669"/>
    <property type="project" value="TreeGrafter"/>
</dbReference>
<evidence type="ECO:0000313" key="20">
    <source>
        <dbReference type="Proteomes" id="UP001258017"/>
    </source>
</evidence>
<dbReference type="Pfam" id="PF25802">
    <property type="entry name" value="WWC1"/>
    <property type="match status" value="1"/>
</dbReference>
<evidence type="ECO:0000256" key="7">
    <source>
        <dbReference type="ARBA" id="ARBA00022553"/>
    </source>
</evidence>
<dbReference type="GO" id="GO:0046621">
    <property type="term" value="P:negative regulation of organ growth"/>
    <property type="evidence" value="ECO:0007669"/>
    <property type="project" value="TreeGrafter"/>
</dbReference>
<comment type="function">
    <text evidence="13">Regulator of the Hippo/SWH (Sav/Wts/Hpo) signaling pathway, a signaling pathway that plays a pivotal role in organ size control and tumor suppression by restricting proliferation and promoting apoptosis. The core of this pathway is composed of a kinase cascade wherein Hippo (Hpo), in complex with its regulatory protein Salvador (Sav), phosphorylates and activates Warts (Wts) in complex with its regulatory protein Mats, which in turn phosphorylates and inactivates the Yorkie (Yki) oncoprotein. Kibra acts synergistically along with Ex and Mer to regulate the Hippo signaling pathway.</text>
</comment>
<proteinExistence type="inferred from homology"/>
<evidence type="ECO:0000259" key="17">
    <source>
        <dbReference type="PROSITE" id="PS50004"/>
    </source>
</evidence>
<evidence type="ECO:0000256" key="6">
    <source>
        <dbReference type="ARBA" id="ARBA00022490"/>
    </source>
</evidence>
<feature type="region of interest" description="Disordered" evidence="16">
    <location>
        <begin position="931"/>
        <end position="952"/>
    </location>
</feature>
<evidence type="ECO:0000259" key="18">
    <source>
        <dbReference type="PROSITE" id="PS50020"/>
    </source>
</evidence>
<reference evidence="19" key="2">
    <citation type="journal article" date="2023" name="Commun. Biol.">
        <title>Intrasexual cuticular hydrocarbon dimorphism in a wasp sheds light on hydrocarbon biosynthesis genes in Hymenoptera.</title>
        <authorList>
            <person name="Moris V.C."/>
            <person name="Podsiadlowski L."/>
            <person name="Martin S."/>
            <person name="Oeyen J.P."/>
            <person name="Donath A."/>
            <person name="Petersen M."/>
            <person name="Wilbrandt J."/>
            <person name="Misof B."/>
            <person name="Liedtke D."/>
            <person name="Thamm M."/>
            <person name="Scheiner R."/>
            <person name="Schmitt T."/>
            <person name="Niehuis O."/>
        </authorList>
    </citation>
    <scope>NUCLEOTIDE SEQUENCE</scope>
    <source>
        <strain evidence="19">GBR_01_08_01A</strain>
    </source>
</reference>
<dbReference type="SMART" id="SM00239">
    <property type="entry name" value="C2"/>
    <property type="match status" value="1"/>
</dbReference>
<feature type="compositionally biased region" description="Polar residues" evidence="16">
    <location>
        <begin position="1262"/>
        <end position="1271"/>
    </location>
</feature>
<dbReference type="InterPro" id="IPR057747">
    <property type="entry name" value="WWC1_hairpin"/>
</dbReference>